<dbReference type="PANTHER" id="PTHR32093">
    <property type="entry name" value="LEUCINE-RICH REPEAT EXTENSIN-LIKE PROTEIN 3-RELATED"/>
    <property type="match status" value="1"/>
</dbReference>
<evidence type="ECO:0000256" key="10">
    <source>
        <dbReference type="ARBA" id="ARBA00041871"/>
    </source>
</evidence>
<evidence type="ECO:0000256" key="4">
    <source>
        <dbReference type="ARBA" id="ARBA00022614"/>
    </source>
</evidence>
<evidence type="ECO:0000256" key="5">
    <source>
        <dbReference type="ARBA" id="ARBA00022729"/>
    </source>
</evidence>
<keyword evidence="2" id="KW-0134">Cell wall</keyword>
<dbReference type="InterPro" id="IPR001611">
    <property type="entry name" value="Leu-rich_rpt"/>
</dbReference>
<dbReference type="Pfam" id="PF08263">
    <property type="entry name" value="LRRNT_2"/>
    <property type="match status" value="1"/>
</dbReference>
<dbReference type="AlphaFoldDB" id="A0A6V7QQJ6"/>
<evidence type="ECO:0000256" key="8">
    <source>
        <dbReference type="ARBA" id="ARBA00023278"/>
    </source>
</evidence>
<dbReference type="EMBL" id="CAJEUB010000003">
    <property type="protein sequence ID" value="CAD1845439.1"/>
    <property type="molecule type" value="Genomic_DNA"/>
</dbReference>
<dbReference type="PANTHER" id="PTHR32093:SF124">
    <property type="entry name" value="POLLEN-SPECIFIC LEUCINE-RICH REPEAT EXTENSIN-LIKE PROTEIN 1"/>
    <property type="match status" value="1"/>
</dbReference>
<sequence length="609" mass="65813">MVLSLPSMEAFGHSPFILLSALLLIFSSSALALTDVEAAAIARRQLLTLRERNGDLSRDFEFDIKIDIKFANERLRHAYIALHAWKHAIYSDPLNFTANWDGPDVCSYSGVFCSPALDDSSVNVVAGVDLNSADIAGYLPTELSLLTDIALFHINSNRFCGIIPDTFSRLTLLHEFDVSNNRFVGPFPAAVLNLPALRYLDLRFNDFEGPLPLELFNRPSMPSLSTITLGGCIPSSAGRMVGTLNELILLNNGLTGCLPPELGKLGSVTVLDASNNRLSGALPQSFTGLAKVEQLDLSHNVLTGVVTESVCKLPQLANFSFSYNYFTGEATTCVPSSGAEVVFNDKGNCLANSRPGQKSAKECLPVVSRHIDCSQFKCSTPLKPKPFIPSPKPTPKPIPQPVAPTPNPAPLSPKPVPQPVAPTTRPTTPRLLRHDRLQDSYRLHHNSKEGRLILNAPNYHLNHLFTTATGGITSSTATCLLTSTTHAITTATTISTCTLTTSTCALTATTFSHALTTTTSACALTTTSTYALTPRRPPPVHSPRHRLHLCTHHHHLHLCTHHTTNLLPSTANLLTSACTLLSSASTYRSPSPIFVSSYSSPPPPIFQGY</sequence>
<evidence type="ECO:0000259" key="13">
    <source>
        <dbReference type="Pfam" id="PF08263"/>
    </source>
</evidence>
<feature type="domain" description="Leucine-rich repeat-containing N-terminal plant-type" evidence="13">
    <location>
        <begin position="81"/>
        <end position="114"/>
    </location>
</feature>
<evidence type="ECO:0000256" key="9">
    <source>
        <dbReference type="ARBA" id="ARBA00023316"/>
    </source>
</evidence>
<feature type="region of interest" description="Disordered" evidence="11">
    <location>
        <begin position="384"/>
        <end position="428"/>
    </location>
</feature>
<reference evidence="14" key="1">
    <citation type="submission" date="2020-07" db="EMBL/GenBank/DDBJ databases">
        <authorList>
            <person name="Lin J."/>
        </authorList>
    </citation>
    <scope>NUCLEOTIDE SEQUENCE</scope>
</reference>
<dbReference type="InterPro" id="IPR013210">
    <property type="entry name" value="LRR_N_plant-typ"/>
</dbReference>
<keyword evidence="3" id="KW-0964">Secreted</keyword>
<evidence type="ECO:0000256" key="6">
    <source>
        <dbReference type="ARBA" id="ARBA00022737"/>
    </source>
</evidence>
<dbReference type="GO" id="GO:0071555">
    <property type="term" value="P:cell wall organization"/>
    <property type="evidence" value="ECO:0007669"/>
    <property type="project" value="UniProtKB-KW"/>
</dbReference>
<evidence type="ECO:0000313" key="14">
    <source>
        <dbReference type="EMBL" id="CAD1845439.1"/>
    </source>
</evidence>
<keyword evidence="5 12" id="KW-0732">Signal</keyword>
<evidence type="ECO:0000256" key="1">
    <source>
        <dbReference type="ARBA" id="ARBA00004191"/>
    </source>
</evidence>
<keyword evidence="9" id="KW-0961">Cell wall biogenesis/degradation</keyword>
<organism evidence="14">
    <name type="scientific">Ananas comosus var. bracteatus</name>
    <name type="common">red pineapple</name>
    <dbReference type="NCBI Taxonomy" id="296719"/>
    <lineage>
        <taxon>Eukaryota</taxon>
        <taxon>Viridiplantae</taxon>
        <taxon>Streptophyta</taxon>
        <taxon>Embryophyta</taxon>
        <taxon>Tracheophyta</taxon>
        <taxon>Spermatophyta</taxon>
        <taxon>Magnoliopsida</taxon>
        <taxon>Liliopsida</taxon>
        <taxon>Poales</taxon>
        <taxon>Bromeliaceae</taxon>
        <taxon>Bromelioideae</taxon>
        <taxon>Ananas</taxon>
    </lineage>
</organism>
<dbReference type="Pfam" id="PF13855">
    <property type="entry name" value="LRR_8"/>
    <property type="match status" value="2"/>
</dbReference>
<accession>A0A6V7QQJ6</accession>
<evidence type="ECO:0000256" key="2">
    <source>
        <dbReference type="ARBA" id="ARBA00022512"/>
    </source>
</evidence>
<dbReference type="InterPro" id="IPR032675">
    <property type="entry name" value="LRR_dom_sf"/>
</dbReference>
<dbReference type="PRINTS" id="PR01217">
    <property type="entry name" value="PRICHEXTENSN"/>
</dbReference>
<dbReference type="InterPro" id="IPR051582">
    <property type="entry name" value="LRR_extensin-like_regulator"/>
</dbReference>
<dbReference type="SUPFAM" id="SSF52058">
    <property type="entry name" value="L domain-like"/>
    <property type="match status" value="1"/>
</dbReference>
<dbReference type="FunFam" id="3.80.10.10:FF:000041">
    <property type="entry name" value="LRR receptor-like serine/threonine-protein kinase ERECTA"/>
    <property type="match status" value="1"/>
</dbReference>
<keyword evidence="7" id="KW-0325">Glycoprotein</keyword>
<keyword evidence="6" id="KW-0677">Repeat</keyword>
<keyword evidence="4" id="KW-0433">Leucine-rich repeat</keyword>
<protein>
    <recommendedName>
        <fullName evidence="10">Cell wall hydroxyproline-rich glycoprotein</fullName>
    </recommendedName>
</protein>
<name>A0A6V7QQJ6_ANACO</name>
<gene>
    <name evidence="14" type="ORF">CB5_LOCUS28650</name>
</gene>
<comment type="subcellular location">
    <subcellularLocation>
        <location evidence="1">Secreted</location>
        <location evidence="1">Cell wall</location>
    </subcellularLocation>
</comment>
<dbReference type="FunFam" id="3.80.10.10:FF:000224">
    <property type="entry name" value="Leucine-rich repeat extensin-like protein 1"/>
    <property type="match status" value="1"/>
</dbReference>
<feature type="signal peptide" evidence="12">
    <location>
        <begin position="1"/>
        <end position="32"/>
    </location>
</feature>
<evidence type="ECO:0000256" key="11">
    <source>
        <dbReference type="SAM" id="MobiDB-lite"/>
    </source>
</evidence>
<dbReference type="Gene3D" id="3.80.10.10">
    <property type="entry name" value="Ribonuclease Inhibitor"/>
    <property type="match status" value="1"/>
</dbReference>
<feature type="chain" id="PRO_5027886852" description="Cell wall hydroxyproline-rich glycoprotein" evidence="12">
    <location>
        <begin position="33"/>
        <end position="609"/>
    </location>
</feature>
<feature type="compositionally biased region" description="Pro residues" evidence="11">
    <location>
        <begin position="384"/>
        <end position="420"/>
    </location>
</feature>
<evidence type="ECO:0000256" key="12">
    <source>
        <dbReference type="SAM" id="SignalP"/>
    </source>
</evidence>
<evidence type="ECO:0000256" key="3">
    <source>
        <dbReference type="ARBA" id="ARBA00022525"/>
    </source>
</evidence>
<proteinExistence type="predicted"/>
<evidence type="ECO:0000256" key="7">
    <source>
        <dbReference type="ARBA" id="ARBA00023180"/>
    </source>
</evidence>
<keyword evidence="8" id="KW-0379">Hydroxylation</keyword>